<accession>A0A1H9D4I7</accession>
<dbReference type="InterPro" id="IPR048868">
    <property type="entry name" value="OGG-like_put"/>
</dbReference>
<dbReference type="Proteomes" id="UP000199028">
    <property type="component" value="Unassembled WGS sequence"/>
</dbReference>
<evidence type="ECO:0000313" key="1">
    <source>
        <dbReference type="EMBL" id="SEQ08269.1"/>
    </source>
</evidence>
<dbReference type="AlphaFoldDB" id="A0A1H9D4I7"/>
<name>A0A1H9D4I7_9PSEU</name>
<protein>
    <submittedName>
        <fullName evidence="1">Uncharacterized protein</fullName>
    </submittedName>
</protein>
<proteinExistence type="predicted"/>
<sequence length="213" mass="24091">MTDLSTLSLPEWARGAAVVESPVLIKPEWWRDEISARHLPGTPPVEDRITRAGVRAPADDVFTLLWRTLAWGSGRYLRLNAQRLTSIAADVPRCEKLLTEAADRARSDPGAAFALFRPGVRNEIRYLGPSFFTKFLYFAGGGAPDHPCLILDRRVATVLRERCGWTSLHRKGPWPAETYERYCGLLARWGRENHCTPDEIELTLFNIFSVDQN</sequence>
<organism evidence="1 2">
    <name type="scientific">Lentzea flaviverrucosa</name>
    <dbReference type="NCBI Taxonomy" id="200379"/>
    <lineage>
        <taxon>Bacteria</taxon>
        <taxon>Bacillati</taxon>
        <taxon>Actinomycetota</taxon>
        <taxon>Actinomycetes</taxon>
        <taxon>Pseudonocardiales</taxon>
        <taxon>Pseudonocardiaceae</taxon>
        <taxon>Lentzea</taxon>
    </lineage>
</organism>
<reference evidence="2" key="1">
    <citation type="submission" date="2016-10" db="EMBL/GenBank/DDBJ databases">
        <authorList>
            <person name="Varghese N."/>
            <person name="Submissions S."/>
        </authorList>
    </citation>
    <scope>NUCLEOTIDE SEQUENCE [LARGE SCALE GENOMIC DNA]</scope>
    <source>
        <strain evidence="2">CGMCC 4.578</strain>
    </source>
</reference>
<dbReference type="Pfam" id="PF21790">
    <property type="entry name" value="OGG"/>
    <property type="match status" value="1"/>
</dbReference>
<gene>
    <name evidence="1" type="ORF">SAMN05216195_101977</name>
</gene>
<dbReference type="EMBL" id="FOFT01000001">
    <property type="protein sequence ID" value="SEQ08269.1"/>
    <property type="molecule type" value="Genomic_DNA"/>
</dbReference>
<keyword evidence="2" id="KW-1185">Reference proteome</keyword>
<evidence type="ECO:0000313" key="2">
    <source>
        <dbReference type="Proteomes" id="UP000199028"/>
    </source>
</evidence>